<evidence type="ECO:0000256" key="6">
    <source>
        <dbReference type="ARBA" id="ARBA00023136"/>
    </source>
</evidence>
<evidence type="ECO:0000256" key="7">
    <source>
        <dbReference type="RuleBase" id="RU363032"/>
    </source>
</evidence>
<organism evidence="9 10">
    <name type="scientific">Paenibacillus antibioticophila</name>
    <dbReference type="NCBI Taxonomy" id="1274374"/>
    <lineage>
        <taxon>Bacteria</taxon>
        <taxon>Bacillati</taxon>
        <taxon>Bacillota</taxon>
        <taxon>Bacilli</taxon>
        <taxon>Bacillales</taxon>
        <taxon>Paenibacillaceae</taxon>
        <taxon>Paenibacillus</taxon>
    </lineage>
</organism>
<keyword evidence="2 7" id="KW-0813">Transport</keyword>
<keyword evidence="3" id="KW-1003">Cell membrane</keyword>
<comment type="caution">
    <text evidence="9">The sequence shown here is derived from an EMBL/GenBank/DDBJ whole genome shotgun (WGS) entry which is preliminary data.</text>
</comment>
<reference evidence="9 10" key="1">
    <citation type="submission" date="2021-03" db="EMBL/GenBank/DDBJ databases">
        <title>Antimicrobial resistance genes in bacteria isolated from Japanese honey, and their potential for conferring macrolide and lincosamide resistance in the American foulbrood pathogen Paenibacillus larvae.</title>
        <authorList>
            <person name="Okamoto M."/>
            <person name="Kumagai M."/>
            <person name="Kanamori H."/>
            <person name="Takamatsu D."/>
        </authorList>
    </citation>
    <scope>NUCLEOTIDE SEQUENCE [LARGE SCALE GENOMIC DNA]</scope>
    <source>
        <strain evidence="9 10">J41TS12</strain>
    </source>
</reference>
<keyword evidence="5 7" id="KW-1133">Transmembrane helix</keyword>
<keyword evidence="4 7" id="KW-0812">Transmembrane</keyword>
<evidence type="ECO:0000313" key="9">
    <source>
        <dbReference type="EMBL" id="GIO37695.1"/>
    </source>
</evidence>
<feature type="transmembrane region" description="Helical" evidence="7">
    <location>
        <begin position="72"/>
        <end position="96"/>
    </location>
</feature>
<accession>A0A919XVL2</accession>
<dbReference type="AlphaFoldDB" id="A0A919XVL2"/>
<protein>
    <submittedName>
        <fullName evidence="9">ABC transporter permease</fullName>
    </submittedName>
</protein>
<comment type="subcellular location">
    <subcellularLocation>
        <location evidence="1 7">Cell membrane</location>
        <topology evidence="1 7">Multi-pass membrane protein</topology>
    </subcellularLocation>
</comment>
<sequence>MSKKIKWGKLLTTAVLGLLSLCFLLPLVWMLSAASKIEKDVWTFPIQWIPETWNFVNNFKEVWMGKVPFHMFYVNSIKIALITTLATLIVSSMAGYAFSKIQFTGKHLLFGLLLSFMMIPEQSTLVPRYLLIKWFGLYNTHTAIILLLMFSIYFTFLFRQYMMGIHDDMLEAAQLDGAGYFKIYWKVMIPLSKPIIATVGIIKFIWTWNDYQTPLIFLMTKEKFPIPLGIQFFKEEFATNISVMMMASLSAIIPLILIFLFLQKQVIEGIALGGVKG</sequence>
<dbReference type="SUPFAM" id="SSF161098">
    <property type="entry name" value="MetI-like"/>
    <property type="match status" value="1"/>
</dbReference>
<dbReference type="GO" id="GO:0005886">
    <property type="term" value="C:plasma membrane"/>
    <property type="evidence" value="ECO:0007669"/>
    <property type="project" value="UniProtKB-SubCell"/>
</dbReference>
<evidence type="ECO:0000256" key="4">
    <source>
        <dbReference type="ARBA" id="ARBA00022692"/>
    </source>
</evidence>
<evidence type="ECO:0000313" key="10">
    <source>
        <dbReference type="Proteomes" id="UP000681162"/>
    </source>
</evidence>
<dbReference type="InterPro" id="IPR035906">
    <property type="entry name" value="MetI-like_sf"/>
</dbReference>
<dbReference type="Gene3D" id="1.10.3720.10">
    <property type="entry name" value="MetI-like"/>
    <property type="match status" value="1"/>
</dbReference>
<comment type="similarity">
    <text evidence="7">Belongs to the binding-protein-dependent transport system permease family.</text>
</comment>
<dbReference type="PROSITE" id="PS50928">
    <property type="entry name" value="ABC_TM1"/>
    <property type="match status" value="1"/>
</dbReference>
<evidence type="ECO:0000256" key="5">
    <source>
        <dbReference type="ARBA" id="ARBA00022989"/>
    </source>
</evidence>
<dbReference type="PANTHER" id="PTHR43744">
    <property type="entry name" value="ABC TRANSPORTER PERMEASE PROTEIN MG189-RELATED-RELATED"/>
    <property type="match status" value="1"/>
</dbReference>
<feature type="transmembrane region" description="Helical" evidence="7">
    <location>
        <begin position="183"/>
        <end position="206"/>
    </location>
</feature>
<evidence type="ECO:0000259" key="8">
    <source>
        <dbReference type="PROSITE" id="PS50928"/>
    </source>
</evidence>
<dbReference type="Proteomes" id="UP000681162">
    <property type="component" value="Unassembled WGS sequence"/>
</dbReference>
<evidence type="ECO:0000256" key="2">
    <source>
        <dbReference type="ARBA" id="ARBA00022448"/>
    </source>
</evidence>
<dbReference type="Pfam" id="PF00528">
    <property type="entry name" value="BPD_transp_1"/>
    <property type="match status" value="1"/>
</dbReference>
<dbReference type="CDD" id="cd06261">
    <property type="entry name" value="TM_PBP2"/>
    <property type="match status" value="1"/>
</dbReference>
<proteinExistence type="inferred from homology"/>
<feature type="transmembrane region" description="Helical" evidence="7">
    <location>
        <begin position="143"/>
        <end position="162"/>
    </location>
</feature>
<evidence type="ECO:0000256" key="3">
    <source>
        <dbReference type="ARBA" id="ARBA00022475"/>
    </source>
</evidence>
<name>A0A919XVL2_9BACL</name>
<feature type="transmembrane region" description="Helical" evidence="7">
    <location>
        <begin position="241"/>
        <end position="262"/>
    </location>
</feature>
<feature type="transmembrane region" description="Helical" evidence="7">
    <location>
        <begin position="108"/>
        <end position="131"/>
    </location>
</feature>
<evidence type="ECO:0000256" key="1">
    <source>
        <dbReference type="ARBA" id="ARBA00004651"/>
    </source>
</evidence>
<dbReference type="EMBL" id="BORR01000008">
    <property type="protein sequence ID" value="GIO37695.1"/>
    <property type="molecule type" value="Genomic_DNA"/>
</dbReference>
<dbReference type="PANTHER" id="PTHR43744:SF12">
    <property type="entry name" value="ABC TRANSPORTER PERMEASE PROTEIN MG189-RELATED"/>
    <property type="match status" value="1"/>
</dbReference>
<dbReference type="GO" id="GO:0055085">
    <property type="term" value="P:transmembrane transport"/>
    <property type="evidence" value="ECO:0007669"/>
    <property type="project" value="InterPro"/>
</dbReference>
<gene>
    <name evidence="9" type="ORF">J41TS12_25560</name>
</gene>
<keyword evidence="10" id="KW-1185">Reference proteome</keyword>
<feature type="domain" description="ABC transmembrane type-1" evidence="8">
    <location>
        <begin position="73"/>
        <end position="262"/>
    </location>
</feature>
<dbReference type="InterPro" id="IPR000515">
    <property type="entry name" value="MetI-like"/>
</dbReference>
<keyword evidence="6 7" id="KW-0472">Membrane</keyword>
<dbReference type="RefSeq" id="WP_212939938.1">
    <property type="nucleotide sequence ID" value="NZ_BORR01000008.1"/>
</dbReference>